<gene>
    <name evidence="2" type="ORF">M9Y10_042856</name>
</gene>
<keyword evidence="3" id="KW-1185">Reference proteome</keyword>
<organism evidence="2 3">
    <name type="scientific">Tritrichomonas musculus</name>
    <dbReference type="NCBI Taxonomy" id="1915356"/>
    <lineage>
        <taxon>Eukaryota</taxon>
        <taxon>Metamonada</taxon>
        <taxon>Parabasalia</taxon>
        <taxon>Tritrichomonadida</taxon>
        <taxon>Tritrichomonadidae</taxon>
        <taxon>Tritrichomonas</taxon>
    </lineage>
</organism>
<feature type="transmembrane region" description="Helical" evidence="1">
    <location>
        <begin position="320"/>
        <end position="340"/>
    </location>
</feature>
<feature type="transmembrane region" description="Helical" evidence="1">
    <location>
        <begin position="240"/>
        <end position="261"/>
    </location>
</feature>
<feature type="transmembrane region" description="Helical" evidence="1">
    <location>
        <begin position="289"/>
        <end position="308"/>
    </location>
</feature>
<dbReference type="PANTHER" id="PTHR12127:SF7">
    <property type="entry name" value="SD02261P"/>
    <property type="match status" value="1"/>
</dbReference>
<protein>
    <recommendedName>
        <fullName evidence="4">Polycystin cation channel PKD1/PKD2 domain-containing protein</fullName>
    </recommendedName>
</protein>
<dbReference type="InterPro" id="IPR039031">
    <property type="entry name" value="Mucolipin"/>
</dbReference>
<evidence type="ECO:0000256" key="1">
    <source>
        <dbReference type="SAM" id="Phobius"/>
    </source>
</evidence>
<evidence type="ECO:0008006" key="4">
    <source>
        <dbReference type="Google" id="ProtNLM"/>
    </source>
</evidence>
<dbReference type="EMBL" id="JAPFFF010000008">
    <property type="protein sequence ID" value="KAK8883757.1"/>
    <property type="molecule type" value="Genomic_DNA"/>
</dbReference>
<feature type="transmembrane region" description="Helical" evidence="1">
    <location>
        <begin position="361"/>
        <end position="385"/>
    </location>
</feature>
<comment type="caution">
    <text evidence="2">The sequence shown here is derived from an EMBL/GenBank/DDBJ whole genome shotgun (WGS) entry which is preliminary data.</text>
</comment>
<dbReference type="PANTHER" id="PTHR12127">
    <property type="entry name" value="MUCOLIPIN"/>
    <property type="match status" value="1"/>
</dbReference>
<sequence>MSALRTPFLNYGALIPNDIDKPSKLLILHNRNEEVNIPKDDNLQAWKREFVIPWGPLFDLFIVLLYIFFALTYQSSKILFYLNYQSILDNYFIPSDDDDEISYIYYKSNLIDSVNSTAYNFFNFAITFPTQDNFSQDSPLFVSIETEDDEDEFIITESNISYVYQQFLNISDQLKSASISMDYLITRITETEFFYTSITYTVNYDQVDELGLYEISSDLVGTANVENSNFLTINNLTVRIFPYTLVIVDIFAILLTLARFISFFRHAREYAQKNYVTLYRALYWKMDRFEIFNLSYQLLTLISILLYIKYVNNDFGRHRFLLFLVASAGFFHSIGLFMHLRLKRETWFVAQLIFRSLSRTLLFVFGFIPFYISWAFMGLSFFGYFSELFTGFLRSLKILFSMMHTDVCMDTQDQLNEHAAEPNWVIVCYVSSWLCLTGGMVINILISIVENTLEEMIIEEG</sequence>
<keyword evidence="1" id="KW-1133">Transmembrane helix</keyword>
<evidence type="ECO:0000313" key="2">
    <source>
        <dbReference type="EMBL" id="KAK8883757.1"/>
    </source>
</evidence>
<keyword evidence="1" id="KW-0812">Transmembrane</keyword>
<feature type="transmembrane region" description="Helical" evidence="1">
    <location>
        <begin position="424"/>
        <end position="446"/>
    </location>
</feature>
<accession>A0ABR2JZT7</accession>
<evidence type="ECO:0000313" key="3">
    <source>
        <dbReference type="Proteomes" id="UP001470230"/>
    </source>
</evidence>
<reference evidence="2 3" key="1">
    <citation type="submission" date="2024-04" db="EMBL/GenBank/DDBJ databases">
        <title>Tritrichomonas musculus Genome.</title>
        <authorList>
            <person name="Alves-Ferreira E."/>
            <person name="Grigg M."/>
            <person name="Lorenzi H."/>
            <person name="Galac M."/>
        </authorList>
    </citation>
    <scope>NUCLEOTIDE SEQUENCE [LARGE SCALE GENOMIC DNA]</scope>
    <source>
        <strain evidence="2 3">EAF2021</strain>
    </source>
</reference>
<keyword evidence="1" id="KW-0472">Membrane</keyword>
<feature type="transmembrane region" description="Helical" evidence="1">
    <location>
        <begin position="51"/>
        <end position="73"/>
    </location>
</feature>
<name>A0ABR2JZT7_9EUKA</name>
<proteinExistence type="predicted"/>
<dbReference type="Proteomes" id="UP001470230">
    <property type="component" value="Unassembled WGS sequence"/>
</dbReference>